<reference evidence="2" key="1">
    <citation type="submission" date="2018-05" db="EMBL/GenBank/DDBJ databases">
        <authorList>
            <person name="Lanie J.A."/>
            <person name="Ng W.-L."/>
            <person name="Kazmierczak K.M."/>
            <person name="Andrzejewski T.M."/>
            <person name="Davidsen T.M."/>
            <person name="Wayne K.J."/>
            <person name="Tettelin H."/>
            <person name="Glass J.I."/>
            <person name="Rusch D."/>
            <person name="Podicherti R."/>
            <person name="Tsui H.-C.T."/>
            <person name="Winkler M.E."/>
        </authorList>
    </citation>
    <scope>NUCLEOTIDE SEQUENCE</scope>
</reference>
<evidence type="ECO:0000256" key="1">
    <source>
        <dbReference type="ARBA" id="ARBA00023172"/>
    </source>
</evidence>
<keyword evidence="1" id="KW-0233">DNA recombination</keyword>
<protein>
    <submittedName>
        <fullName evidence="2">Uncharacterized protein</fullName>
    </submittedName>
</protein>
<gene>
    <name evidence="2" type="ORF">METZ01_LOCUS484920</name>
</gene>
<proteinExistence type="predicted"/>
<dbReference type="GO" id="GO:0006310">
    <property type="term" value="P:DNA recombination"/>
    <property type="evidence" value="ECO:0007669"/>
    <property type="project" value="UniProtKB-KW"/>
</dbReference>
<dbReference type="GO" id="GO:0003677">
    <property type="term" value="F:DNA binding"/>
    <property type="evidence" value="ECO:0007669"/>
    <property type="project" value="InterPro"/>
</dbReference>
<dbReference type="GO" id="GO:0015074">
    <property type="term" value="P:DNA integration"/>
    <property type="evidence" value="ECO:0007669"/>
    <property type="project" value="InterPro"/>
</dbReference>
<accession>A0A383CI62</accession>
<dbReference type="Gene3D" id="1.10.443.10">
    <property type="entry name" value="Intergrase catalytic core"/>
    <property type="match status" value="1"/>
</dbReference>
<evidence type="ECO:0000313" key="2">
    <source>
        <dbReference type="EMBL" id="SVE32066.1"/>
    </source>
</evidence>
<dbReference type="EMBL" id="UINC01209164">
    <property type="protein sequence ID" value="SVE32066.1"/>
    <property type="molecule type" value="Genomic_DNA"/>
</dbReference>
<dbReference type="SUPFAM" id="SSF56349">
    <property type="entry name" value="DNA breaking-rejoining enzymes"/>
    <property type="match status" value="1"/>
</dbReference>
<organism evidence="2">
    <name type="scientific">marine metagenome</name>
    <dbReference type="NCBI Taxonomy" id="408172"/>
    <lineage>
        <taxon>unclassified sequences</taxon>
        <taxon>metagenomes</taxon>
        <taxon>ecological metagenomes</taxon>
    </lineage>
</organism>
<sequence length="36" mass="4141">MINARVIQKLARHSSLTITQLYIECNDEQLLKAVNL</sequence>
<name>A0A383CI62_9ZZZZ</name>
<dbReference type="AlphaFoldDB" id="A0A383CI62"/>
<dbReference type="InterPro" id="IPR013762">
    <property type="entry name" value="Integrase-like_cat_sf"/>
</dbReference>
<dbReference type="InterPro" id="IPR011010">
    <property type="entry name" value="DNA_brk_join_enz"/>
</dbReference>